<dbReference type="OrthoDB" id="426293at2759"/>
<dbReference type="SMART" id="SM00248">
    <property type="entry name" value="ANK"/>
    <property type="match status" value="3"/>
</dbReference>
<evidence type="ECO:0000256" key="2">
    <source>
        <dbReference type="ARBA" id="ARBA00023043"/>
    </source>
</evidence>
<organism evidence="4 5">
    <name type="scientific">Penicillium capsulatum</name>
    <dbReference type="NCBI Taxonomy" id="69766"/>
    <lineage>
        <taxon>Eukaryota</taxon>
        <taxon>Fungi</taxon>
        <taxon>Dikarya</taxon>
        <taxon>Ascomycota</taxon>
        <taxon>Pezizomycotina</taxon>
        <taxon>Eurotiomycetes</taxon>
        <taxon>Eurotiomycetidae</taxon>
        <taxon>Eurotiales</taxon>
        <taxon>Aspergillaceae</taxon>
        <taxon>Penicillium</taxon>
    </lineage>
</organism>
<evidence type="ECO:0000313" key="4">
    <source>
        <dbReference type="EMBL" id="KAJ5156266.1"/>
    </source>
</evidence>
<name>A0A9W9LGJ1_9EURO</name>
<feature type="repeat" description="ANK" evidence="3">
    <location>
        <begin position="98"/>
        <end position="130"/>
    </location>
</feature>
<dbReference type="EMBL" id="JAPQKO010000006">
    <property type="protein sequence ID" value="KAJ5156266.1"/>
    <property type="molecule type" value="Genomic_DNA"/>
</dbReference>
<dbReference type="AlphaFoldDB" id="A0A9W9LGJ1"/>
<dbReference type="Gene3D" id="1.25.40.20">
    <property type="entry name" value="Ankyrin repeat-containing domain"/>
    <property type="match status" value="1"/>
</dbReference>
<dbReference type="InterPro" id="IPR036770">
    <property type="entry name" value="Ankyrin_rpt-contain_sf"/>
</dbReference>
<evidence type="ECO:0000313" key="5">
    <source>
        <dbReference type="Proteomes" id="UP001146351"/>
    </source>
</evidence>
<dbReference type="PANTHER" id="PTHR24201">
    <property type="entry name" value="ANK_REP_REGION DOMAIN-CONTAINING PROTEIN"/>
    <property type="match status" value="1"/>
</dbReference>
<protein>
    <submittedName>
        <fullName evidence="4">Heterokaryon incompatibility protein-domain-containing protein</fullName>
    </submittedName>
</protein>
<accession>A0A9W9LGJ1</accession>
<sequence length="180" mass="19181">MGEAAKVGHQGIFNILLEAGWHADLPDIFGIAPPCAAAAYGQEAMVNMLLERKDVNPDAADKYGSTPLLEALLHCHPAIVKRLLRTGNVNVNVKDSATGQSALSLLAEKGSVEAVRLLLSAGAHPDTRDHRGRTPLSYATADGVDPNSKCANGQMFLAHAVFSEYFPRGGYGDQVKPNYD</sequence>
<evidence type="ECO:0000256" key="1">
    <source>
        <dbReference type="ARBA" id="ARBA00022737"/>
    </source>
</evidence>
<dbReference type="InterPro" id="IPR002110">
    <property type="entry name" value="Ankyrin_rpt"/>
</dbReference>
<reference evidence="4" key="1">
    <citation type="submission" date="2022-11" db="EMBL/GenBank/DDBJ databases">
        <authorList>
            <person name="Petersen C."/>
        </authorList>
    </citation>
    <scope>NUCLEOTIDE SEQUENCE</scope>
    <source>
        <strain evidence="4">IBT 21917</strain>
    </source>
</reference>
<proteinExistence type="predicted"/>
<dbReference type="SUPFAM" id="SSF48403">
    <property type="entry name" value="Ankyrin repeat"/>
    <property type="match status" value="1"/>
</dbReference>
<keyword evidence="5" id="KW-1185">Reference proteome</keyword>
<keyword evidence="1" id="KW-0677">Repeat</keyword>
<keyword evidence="2 3" id="KW-0040">ANK repeat</keyword>
<dbReference type="Pfam" id="PF12796">
    <property type="entry name" value="Ank_2"/>
    <property type="match status" value="1"/>
</dbReference>
<dbReference type="PROSITE" id="PS50297">
    <property type="entry name" value="ANK_REP_REGION"/>
    <property type="match status" value="1"/>
</dbReference>
<dbReference type="Pfam" id="PF13637">
    <property type="entry name" value="Ank_4"/>
    <property type="match status" value="1"/>
</dbReference>
<reference evidence="4" key="2">
    <citation type="journal article" date="2023" name="IMA Fungus">
        <title>Comparative genomic study of the Penicillium genus elucidates a diverse pangenome and 15 lateral gene transfer events.</title>
        <authorList>
            <person name="Petersen C."/>
            <person name="Sorensen T."/>
            <person name="Nielsen M.R."/>
            <person name="Sondergaard T.E."/>
            <person name="Sorensen J.L."/>
            <person name="Fitzpatrick D.A."/>
            <person name="Frisvad J.C."/>
            <person name="Nielsen K.L."/>
        </authorList>
    </citation>
    <scope>NUCLEOTIDE SEQUENCE</scope>
    <source>
        <strain evidence="4">IBT 21917</strain>
    </source>
</reference>
<comment type="caution">
    <text evidence="4">The sequence shown here is derived from an EMBL/GenBank/DDBJ whole genome shotgun (WGS) entry which is preliminary data.</text>
</comment>
<gene>
    <name evidence="4" type="ORF">N7492_009069</name>
</gene>
<dbReference type="PROSITE" id="PS50088">
    <property type="entry name" value="ANK_REPEAT"/>
    <property type="match status" value="1"/>
</dbReference>
<evidence type="ECO:0000256" key="3">
    <source>
        <dbReference type="PROSITE-ProRule" id="PRU00023"/>
    </source>
</evidence>
<dbReference type="InterPro" id="IPR050776">
    <property type="entry name" value="Ank_Repeat/CDKN_Inhibitor"/>
</dbReference>
<dbReference type="Proteomes" id="UP001146351">
    <property type="component" value="Unassembled WGS sequence"/>
</dbReference>